<dbReference type="Gene3D" id="3.30.559.10">
    <property type="entry name" value="Chloramphenicol acetyltransferase-like domain"/>
    <property type="match status" value="2"/>
</dbReference>
<dbReference type="Pfam" id="PF00550">
    <property type="entry name" value="PP-binding"/>
    <property type="match status" value="1"/>
</dbReference>
<evidence type="ECO:0000313" key="6">
    <source>
        <dbReference type="EMBL" id="KZN46670.1"/>
    </source>
</evidence>
<accession>A0A167BL50</accession>
<dbReference type="FunFam" id="1.10.1200.10:FF:000005">
    <property type="entry name" value="Nonribosomal peptide synthetase 1"/>
    <property type="match status" value="1"/>
</dbReference>
<comment type="caution">
    <text evidence="6">The sequence shown here is derived from an EMBL/GenBank/DDBJ whole genome shotgun (WGS) entry which is preliminary data.</text>
</comment>
<dbReference type="InterPro" id="IPR001242">
    <property type="entry name" value="Condensation_dom"/>
</dbReference>
<evidence type="ECO:0000313" key="7">
    <source>
        <dbReference type="Proteomes" id="UP000076503"/>
    </source>
</evidence>
<dbReference type="PROSITE" id="PS00012">
    <property type="entry name" value="PHOSPHOPANTETHEINE"/>
    <property type="match status" value="1"/>
</dbReference>
<dbReference type="GO" id="GO:0043041">
    <property type="term" value="P:amino acid activation for nonribosomal peptide biosynthetic process"/>
    <property type="evidence" value="ECO:0007669"/>
    <property type="project" value="TreeGrafter"/>
</dbReference>
<dbReference type="Gene3D" id="3.40.50.12780">
    <property type="entry name" value="N-terminal domain of ligase-like"/>
    <property type="match status" value="1"/>
</dbReference>
<dbReference type="PROSITE" id="PS00455">
    <property type="entry name" value="AMP_BINDING"/>
    <property type="match status" value="1"/>
</dbReference>
<dbReference type="GO" id="GO:0031177">
    <property type="term" value="F:phosphopantetheine binding"/>
    <property type="evidence" value="ECO:0007669"/>
    <property type="project" value="TreeGrafter"/>
</dbReference>
<dbReference type="PANTHER" id="PTHR45527">
    <property type="entry name" value="NONRIBOSOMAL PEPTIDE SYNTHETASE"/>
    <property type="match status" value="1"/>
</dbReference>
<dbReference type="Pfam" id="PF13193">
    <property type="entry name" value="AMP-binding_C"/>
    <property type="match status" value="1"/>
</dbReference>
<dbReference type="FunFam" id="3.40.50.12780:FF:000012">
    <property type="entry name" value="Non-ribosomal peptide synthetase"/>
    <property type="match status" value="1"/>
</dbReference>
<evidence type="ECO:0000256" key="4">
    <source>
        <dbReference type="ARBA" id="ARBA00022553"/>
    </source>
</evidence>
<dbReference type="FunFam" id="3.40.50.980:FF:000002">
    <property type="entry name" value="Enterobactin synthetase component F"/>
    <property type="match status" value="1"/>
</dbReference>
<dbReference type="PANTHER" id="PTHR45527:SF14">
    <property type="entry name" value="PLIPASTATIN SYNTHASE SUBUNIT B"/>
    <property type="match status" value="1"/>
</dbReference>
<dbReference type="InterPro" id="IPR000873">
    <property type="entry name" value="AMP-dep_synth/lig_dom"/>
</dbReference>
<evidence type="ECO:0000256" key="1">
    <source>
        <dbReference type="ARBA" id="ARBA00001957"/>
    </source>
</evidence>
<dbReference type="InterPro" id="IPR023213">
    <property type="entry name" value="CAT-like_dom_sf"/>
</dbReference>
<dbReference type="SUPFAM" id="SSF47336">
    <property type="entry name" value="ACP-like"/>
    <property type="match status" value="1"/>
</dbReference>
<dbReference type="InterPro" id="IPR020845">
    <property type="entry name" value="AMP-binding_CS"/>
</dbReference>
<gene>
    <name evidence="6" type="ORF">N476_24075</name>
</gene>
<comment type="cofactor">
    <cofactor evidence="1">
        <name>pantetheine 4'-phosphate</name>
        <dbReference type="ChEBI" id="CHEBI:47942"/>
    </cofactor>
</comment>
<dbReference type="InterPro" id="IPR045851">
    <property type="entry name" value="AMP-bd_C_sf"/>
</dbReference>
<dbReference type="GO" id="GO:0044550">
    <property type="term" value="P:secondary metabolite biosynthetic process"/>
    <property type="evidence" value="ECO:0007669"/>
    <property type="project" value="UniProtKB-ARBA"/>
</dbReference>
<dbReference type="InterPro" id="IPR010071">
    <property type="entry name" value="AA_adenyl_dom"/>
</dbReference>
<proteinExistence type="inferred from homology"/>
<dbReference type="InterPro" id="IPR006162">
    <property type="entry name" value="Ppantetheine_attach_site"/>
</dbReference>
<keyword evidence="3" id="KW-0596">Phosphopantetheine</keyword>
<dbReference type="InterPro" id="IPR042099">
    <property type="entry name" value="ANL_N_sf"/>
</dbReference>
<dbReference type="GO" id="GO:0003824">
    <property type="term" value="F:catalytic activity"/>
    <property type="evidence" value="ECO:0007669"/>
    <property type="project" value="InterPro"/>
</dbReference>
<dbReference type="InterPro" id="IPR036736">
    <property type="entry name" value="ACP-like_sf"/>
</dbReference>
<dbReference type="Gene3D" id="1.10.1200.10">
    <property type="entry name" value="ACP-like"/>
    <property type="match status" value="1"/>
</dbReference>
<dbReference type="OrthoDB" id="2085352at2"/>
<sequence>MELLKELLQELKSKEIYLSLDVSGELSVKGKKELLSTELITLLKKHKASLVDLIKAKTTSASTAPVIKKVTGEQAIELSFSQRSLWLQDQIDGGSAHYNIPSAIKLSGTLDSDALQRAFNTILLRHESLRTCFIAADDGEPIQQLREDVDFQVALTDLSTFAQEQQDERIAEIVSAEADKPFDLARDVMLRVQLLKLAPQEHILLATMHHIASDGWSMGILVNEFSRLYTAYLQGQTNPLPPLSIQYGDYAHWQRNYLQGSVLDEQLAYWEKQLADLPVLHGLPLDYPRPAVQSFAGNVYFSRIDKATHESLMTLCQAQGATLFMGLHAAFSVLLARYSNEQDIVIGTPVANREQAEVAGLIGFFVNTLVLRCDLSGNPGFRDLLAQSNTMLLDAYAHQQVPFEQIVERLQPGRSPGHTPLFQIMIVLQNNAQSRFSMPGLSLSEVEDEGEGTAKFDLTLNINESSEGLMLSWGYSSALFNAQTIERMAGHFEVLLSSLLTSPDLNVYAHELVTPLEREQLLDSRSDSEAHAQSGKCLHELFEAQVQREPDKTALVYEGASLSYDELNRRANQLARYLQAQGVKTDTLVGLCVERSLETVIGILAILKAGGAYVPLDPANPQSRLAYMLEDSGVQTVLTSQAVLAQLPLLADKALCLDDEAVKAQLSDMPLENLTVSSLGLTCHHLAYVIYTSGSTGQPKGVLVQHNNVTRLLETSQEHFAFNEEDVWTLFHSYAFDFSVWEIWGALAHGGCLVVVPYWVSRASGDFYQLLEQEKVTVLNQTPSAFNLLIAEDGRAGSKLALRYVIFGGEALNFTKLKPWVERHGDNAPELVNMYGITETTVHVTYRRIWEQDLELCRGASLIGKPLADLDILLLNDKQVLVPNGIGGEMYVSGQGVSRGYLNREELSAERFVCLPGQGHKRFYRTGDLARRLAGGELEYLGRIDHQVKVRGFRIELGEIEHALADHSAIREALVLAREAGENSTHLVAYLVAGESEIEIEANLLIESVKGHLRQVLPEYMVPSAFVVLESLPLTANGKVNVKALPEPDMTLSRVAYVAPQSQTELVLCAIWQQVLEIDRVGITDNFFSLGGDSMRVVQLVHAAAKVNIRFSAQDVFLHQTIGKLALHLITHGNDDNLLSAPAPLALLGKASDYLADCPKEVEDVYPVTQMQSLMIEKHIEGVENGGVYAPQQLFSFSDPGFSPEAFETSLRFLMQKHPVLRTTFSFCADSQQYLQFVYREVELPLEIFDLTSKNKDEHQAFLEEFIAEDAKCLFIFDGKSLMVRYRLFKVSNSDWKFLISTHHAIDDGWGFVSFINEMFECYEKVKAGDKLQLQHATVNVFKERVALEVEALQSKAMQEFWRDQYEQAETMPRVTVGREPLVYRSKRLSIDSTLFSKLKSFAQANNKQLKTLFLFAYYKALRGLLKQNFISIDVVTSGRSERLSDPVHALGLFWTFVPVHCDMGEEELLSALKLLQTRLIDVENNALFPLYGIRDQSAYACFNYVQFHHSKMADKNSKRSHVDVEYASDRFHHIIDLFTSVNVDGSQAFSEINYWDGLIDIREIDLLMELYIKALENLIDLA</sequence>
<organism evidence="6 7">
    <name type="scientific">Pseudoalteromonas luteoviolacea H33</name>
    <dbReference type="NCBI Taxonomy" id="1365251"/>
    <lineage>
        <taxon>Bacteria</taxon>
        <taxon>Pseudomonadati</taxon>
        <taxon>Pseudomonadota</taxon>
        <taxon>Gammaproteobacteria</taxon>
        <taxon>Alteromonadales</taxon>
        <taxon>Pseudoalteromonadaceae</taxon>
        <taxon>Pseudoalteromonas</taxon>
    </lineage>
</organism>
<dbReference type="InterPro" id="IPR009081">
    <property type="entry name" value="PP-bd_ACP"/>
</dbReference>
<dbReference type="FunFam" id="3.40.50.980:FF:000001">
    <property type="entry name" value="Non-ribosomal peptide synthetase"/>
    <property type="match status" value="1"/>
</dbReference>
<dbReference type="Gene3D" id="3.30.300.30">
    <property type="match status" value="1"/>
</dbReference>
<dbReference type="InterPro" id="IPR025110">
    <property type="entry name" value="AMP-bd_C"/>
</dbReference>
<dbReference type="CDD" id="cd17643">
    <property type="entry name" value="A_NRPS_Cytc1-like"/>
    <property type="match status" value="1"/>
</dbReference>
<dbReference type="Pfam" id="PF00501">
    <property type="entry name" value="AMP-binding"/>
    <property type="match status" value="1"/>
</dbReference>
<dbReference type="SUPFAM" id="SSF56801">
    <property type="entry name" value="Acetyl-CoA synthetase-like"/>
    <property type="match status" value="1"/>
</dbReference>
<dbReference type="EMBL" id="AUXZ01000112">
    <property type="protein sequence ID" value="KZN46670.1"/>
    <property type="molecule type" value="Genomic_DNA"/>
</dbReference>
<dbReference type="RefSeq" id="WP_063363509.1">
    <property type="nucleotide sequence ID" value="NZ_AUXZ01000112.1"/>
</dbReference>
<keyword evidence="4" id="KW-0597">Phosphoprotein</keyword>
<dbReference type="PROSITE" id="PS50075">
    <property type="entry name" value="CARRIER"/>
    <property type="match status" value="1"/>
</dbReference>
<comment type="similarity">
    <text evidence="2">Belongs to the ATP-dependent AMP-binding enzyme family.</text>
</comment>
<dbReference type="NCBIfam" id="TIGR01733">
    <property type="entry name" value="AA-adenyl-dom"/>
    <property type="match status" value="1"/>
</dbReference>
<dbReference type="Proteomes" id="UP000076503">
    <property type="component" value="Unassembled WGS sequence"/>
</dbReference>
<dbReference type="GO" id="GO:0005829">
    <property type="term" value="C:cytosol"/>
    <property type="evidence" value="ECO:0007669"/>
    <property type="project" value="TreeGrafter"/>
</dbReference>
<evidence type="ECO:0000256" key="2">
    <source>
        <dbReference type="ARBA" id="ARBA00006432"/>
    </source>
</evidence>
<dbReference type="FunFam" id="3.30.300.30:FF:000010">
    <property type="entry name" value="Enterobactin synthetase component F"/>
    <property type="match status" value="1"/>
</dbReference>
<protein>
    <recommendedName>
        <fullName evidence="5">Carrier domain-containing protein</fullName>
    </recommendedName>
</protein>
<dbReference type="Pfam" id="PF00668">
    <property type="entry name" value="Condensation"/>
    <property type="match status" value="2"/>
</dbReference>
<dbReference type="PATRIC" id="fig|1365251.3.peg.4300"/>
<name>A0A167BL50_9GAMM</name>
<evidence type="ECO:0000256" key="3">
    <source>
        <dbReference type="ARBA" id="ARBA00022450"/>
    </source>
</evidence>
<dbReference type="CDD" id="cd19531">
    <property type="entry name" value="LCL_NRPS-like"/>
    <property type="match status" value="1"/>
</dbReference>
<dbReference type="Gene3D" id="3.30.559.30">
    <property type="entry name" value="Nonribosomal peptide synthetase, condensation domain"/>
    <property type="match status" value="2"/>
</dbReference>
<reference evidence="6 7" key="1">
    <citation type="submission" date="2013-07" db="EMBL/GenBank/DDBJ databases">
        <title>Comparative Genomic and Metabolomic Analysis of Twelve Strains of Pseudoalteromonas luteoviolacea.</title>
        <authorList>
            <person name="Vynne N.G."/>
            <person name="Mansson M."/>
            <person name="Gram L."/>
        </authorList>
    </citation>
    <scope>NUCLEOTIDE SEQUENCE [LARGE SCALE GENOMIC DNA]</scope>
    <source>
        <strain evidence="6 7">H33</strain>
    </source>
</reference>
<feature type="domain" description="Carrier" evidence="5">
    <location>
        <begin position="1059"/>
        <end position="1133"/>
    </location>
</feature>
<dbReference type="FunFam" id="3.30.559.10:FF:000012">
    <property type="entry name" value="Non-ribosomal peptide synthetase"/>
    <property type="match status" value="1"/>
</dbReference>
<evidence type="ECO:0000259" key="5">
    <source>
        <dbReference type="PROSITE" id="PS50075"/>
    </source>
</evidence>
<dbReference type="SUPFAM" id="SSF52777">
    <property type="entry name" value="CoA-dependent acyltransferases"/>
    <property type="match status" value="4"/>
</dbReference>